<evidence type="ECO:0000313" key="3">
    <source>
        <dbReference type="Proteomes" id="UP000447434"/>
    </source>
</evidence>
<dbReference type="OrthoDB" id="2020544at2759"/>
<evidence type="ECO:0000256" key="1">
    <source>
        <dbReference type="SAM" id="MobiDB-lite"/>
    </source>
</evidence>
<dbReference type="PANTHER" id="PTHR31730">
    <property type="entry name" value="OS01G0873900 PROTEIN"/>
    <property type="match status" value="1"/>
</dbReference>
<keyword evidence="3" id="KW-1185">Reference proteome</keyword>
<dbReference type="GO" id="GO:0045927">
    <property type="term" value="P:positive regulation of growth"/>
    <property type="evidence" value="ECO:0007669"/>
    <property type="project" value="InterPro"/>
</dbReference>
<evidence type="ECO:0000313" key="2">
    <source>
        <dbReference type="EMBL" id="KAE9600153.1"/>
    </source>
</evidence>
<dbReference type="AlphaFoldDB" id="A0A6A5NV28"/>
<feature type="region of interest" description="Disordered" evidence="1">
    <location>
        <begin position="71"/>
        <end position="91"/>
    </location>
</feature>
<protein>
    <submittedName>
        <fullName evidence="2">Uncharacterized protein</fullName>
    </submittedName>
</protein>
<dbReference type="InterPro" id="IPR045021">
    <property type="entry name" value="PSI1/2/3"/>
</dbReference>
<dbReference type="EMBL" id="WOCE01000014">
    <property type="protein sequence ID" value="KAE9600153.1"/>
    <property type="molecule type" value="Genomic_DNA"/>
</dbReference>
<dbReference type="InterPro" id="IPR007700">
    <property type="entry name" value="DUF668"/>
</dbReference>
<feature type="region of interest" description="Disordered" evidence="1">
    <location>
        <begin position="582"/>
        <end position="602"/>
    </location>
</feature>
<dbReference type="Pfam" id="PF05003">
    <property type="entry name" value="DUF668"/>
    <property type="match status" value="1"/>
</dbReference>
<name>A0A6A5NV28_LUPAL</name>
<comment type="caution">
    <text evidence="2">The sequence shown here is derived from an EMBL/GenBank/DDBJ whole genome shotgun (WGS) entry which is preliminary data.</text>
</comment>
<reference evidence="3" key="1">
    <citation type="journal article" date="2020" name="Nat. Commun.">
        <title>Genome sequence of the cluster root forming white lupin.</title>
        <authorList>
            <person name="Hufnagel B."/>
            <person name="Marques A."/>
            <person name="Soriano A."/>
            <person name="Marques L."/>
            <person name="Divol F."/>
            <person name="Doumas P."/>
            <person name="Sallet E."/>
            <person name="Mancinotti D."/>
            <person name="Carrere S."/>
            <person name="Marande W."/>
            <person name="Arribat S."/>
            <person name="Keller J."/>
            <person name="Huneau C."/>
            <person name="Blein T."/>
            <person name="Aime D."/>
            <person name="Laguerre M."/>
            <person name="Taylor J."/>
            <person name="Schubert V."/>
            <person name="Nelson M."/>
            <person name="Geu-Flores F."/>
            <person name="Crespi M."/>
            <person name="Gallardo-Guerrero K."/>
            <person name="Delaux P.-M."/>
            <person name="Salse J."/>
            <person name="Berges H."/>
            <person name="Guyot R."/>
            <person name="Gouzy J."/>
            <person name="Peret B."/>
        </authorList>
    </citation>
    <scope>NUCLEOTIDE SEQUENCE [LARGE SCALE GENOMIC DNA]</scope>
    <source>
        <strain evidence="3">cv. Amiga</strain>
    </source>
</reference>
<gene>
    <name evidence="2" type="ORF">Lalb_Chr14g0369931</name>
</gene>
<sequence>MAFVCLTGKAEKNKNVEFEEKTIGCALNLKKLKSFVNRKVYFYSNSKTIDRGKKLNKLDSGFSKEYNLSPTSATRENQVSQPSSLHGRAGEKSVEVLDTIGSSISKLNTTNGFVSGMAPRRNKISILAFEVANTINKGAILFQSLSEENIKFLKWEILHSEGMQLVSTNTKELVSFIEADKREEFNAFHREVARFGNMSKHSQWHNLDQYFSGLDSDALDKKQPSIVEAEKTVQELTTLAKNTAALYHELNAFDRFDQDYQHKVKEMESSKLPLNGETLTVFLSELKHQRNLVNTLKKKSLWYRSLEEIVEKLVDIVINIHQAISELLGNFVQLQPEKNKGSQRLGEAGLALYYANIIHQINIIASRPTSLPPNIRDTLYRRLPNNIKSALPSRLQNIDVTKELSLAQVKRLKDEIDKTLHWLAPFATNTTKAHQGFGWVGEWAKRSNAFGYNSTKESNPIRLKTLHYVEKQKIDFYILELLIQLHRLVSFVMYRRNIDNPMKPKHSRRSPKKGLHFKSKMLQTISLDHMETQPVQQDKSLLEEVVARTKTTECEKNGYLPIIKKNEARDWDSSKTDGNLPVTRMDMEHHNSNVLDTMDGLR</sequence>
<dbReference type="Pfam" id="PF11961">
    <property type="entry name" value="DUF3475"/>
    <property type="match status" value="1"/>
</dbReference>
<dbReference type="PANTHER" id="PTHR31730:SF20">
    <property type="entry name" value="DUF668 FAMILY PROTEIN"/>
    <property type="match status" value="1"/>
</dbReference>
<dbReference type="Proteomes" id="UP000447434">
    <property type="component" value="Chromosome 14"/>
</dbReference>
<organism evidence="2 3">
    <name type="scientific">Lupinus albus</name>
    <name type="common">White lupine</name>
    <name type="synonym">Lupinus termis</name>
    <dbReference type="NCBI Taxonomy" id="3870"/>
    <lineage>
        <taxon>Eukaryota</taxon>
        <taxon>Viridiplantae</taxon>
        <taxon>Streptophyta</taxon>
        <taxon>Embryophyta</taxon>
        <taxon>Tracheophyta</taxon>
        <taxon>Spermatophyta</taxon>
        <taxon>Magnoliopsida</taxon>
        <taxon>eudicotyledons</taxon>
        <taxon>Gunneridae</taxon>
        <taxon>Pentapetalae</taxon>
        <taxon>rosids</taxon>
        <taxon>fabids</taxon>
        <taxon>Fabales</taxon>
        <taxon>Fabaceae</taxon>
        <taxon>Papilionoideae</taxon>
        <taxon>50 kb inversion clade</taxon>
        <taxon>genistoids sensu lato</taxon>
        <taxon>core genistoids</taxon>
        <taxon>Genisteae</taxon>
        <taxon>Lupinus</taxon>
    </lineage>
</organism>
<dbReference type="InterPro" id="IPR021864">
    <property type="entry name" value="DUF3475"/>
</dbReference>
<accession>A0A6A5NV28</accession>
<feature type="compositionally biased region" description="Polar residues" evidence="1">
    <location>
        <begin position="71"/>
        <end position="84"/>
    </location>
</feature>
<proteinExistence type="predicted"/>